<dbReference type="AlphaFoldDB" id="A0A5C8LKV2"/>
<evidence type="ECO:0000259" key="1">
    <source>
        <dbReference type="Pfam" id="PF24390"/>
    </source>
</evidence>
<comment type="caution">
    <text evidence="3">The sequence shown here is derived from an EMBL/GenBank/DDBJ whole genome shotgun (WGS) entry which is preliminary data.</text>
</comment>
<reference evidence="3 4" key="1">
    <citation type="submission" date="2019-08" db="EMBL/GenBank/DDBJ databases">
        <title>Draft genome analysis of Rheinheimera tangshanensis isolated from the roots of fresh rice plants (Oryza sativa).</title>
        <authorList>
            <person name="Yu Q."/>
            <person name="Qi Y."/>
            <person name="Zhang H."/>
            <person name="Pu J."/>
        </authorList>
    </citation>
    <scope>NUCLEOTIDE SEQUENCE [LARGE SCALE GENOMIC DNA]</scope>
    <source>
        <strain evidence="3 4">JA3-B52</strain>
    </source>
</reference>
<feature type="domain" description="PRTase-CE" evidence="1">
    <location>
        <begin position="13"/>
        <end position="291"/>
    </location>
</feature>
<evidence type="ECO:0000259" key="2">
    <source>
        <dbReference type="Pfam" id="PF24409"/>
    </source>
</evidence>
<dbReference type="Pfam" id="PF24409">
    <property type="entry name" value="wHTH-PRTase_assc"/>
    <property type="match status" value="1"/>
</dbReference>
<dbReference type="OrthoDB" id="4288730at2"/>
<gene>
    <name evidence="3" type="ORF">FU839_18560</name>
</gene>
<dbReference type="Proteomes" id="UP000321814">
    <property type="component" value="Unassembled WGS sequence"/>
</dbReference>
<evidence type="ECO:0000313" key="4">
    <source>
        <dbReference type="Proteomes" id="UP000321814"/>
    </source>
</evidence>
<accession>A0A5C8LKV2</accession>
<evidence type="ECO:0000313" key="3">
    <source>
        <dbReference type="EMBL" id="TXK77147.1"/>
    </source>
</evidence>
<feature type="domain" description="PRTase associated wHTH" evidence="2">
    <location>
        <begin position="341"/>
        <end position="422"/>
    </location>
</feature>
<keyword evidence="4" id="KW-1185">Reference proteome</keyword>
<organism evidence="3 4">
    <name type="scientific">Rheinheimera tangshanensis</name>
    <dbReference type="NCBI Taxonomy" id="400153"/>
    <lineage>
        <taxon>Bacteria</taxon>
        <taxon>Pseudomonadati</taxon>
        <taxon>Pseudomonadota</taxon>
        <taxon>Gammaproteobacteria</taxon>
        <taxon>Chromatiales</taxon>
        <taxon>Chromatiaceae</taxon>
        <taxon>Rheinheimera</taxon>
    </lineage>
</organism>
<dbReference type="RefSeq" id="WP_147905560.1">
    <property type="nucleotide sequence ID" value="NZ_BAAAGC010000009.1"/>
</dbReference>
<dbReference type="InterPro" id="IPR056920">
    <property type="entry name" value="PRTase-CE"/>
</dbReference>
<protein>
    <submittedName>
        <fullName evidence="3">Uncharacterized protein</fullName>
    </submittedName>
</protein>
<proteinExistence type="predicted"/>
<dbReference type="EMBL" id="VRLR01000025">
    <property type="protein sequence ID" value="TXK77147.1"/>
    <property type="molecule type" value="Genomic_DNA"/>
</dbReference>
<name>A0A5C8LKV2_9GAMM</name>
<dbReference type="InterPro" id="IPR057055">
    <property type="entry name" value="wHTH-PRTase_assoc"/>
</dbReference>
<sequence>MQRKSFISTELAKGWLSQFSCQDQTQAESLLNSIRHISVEKVTRELKFLIGEILQNQKGVVGLYAEREIRKTRGSVHKIFKETQTKVKRAIGSGPKAIDPIFRYKQDVGSEGVIANIITQICKTKRSRVITHPGPDKIRGQKVRHLIIVTDFIGSGTRICDYLDAFWKVKSIRSWNSLKAVKFHVVAYSATQIGSETVRRHKAKPEIYIGEPCPTIWTVFSDIKERKSIIDLCNKYAPNKETINDGFFSRPKYDPLGYRGIGALMSFSYGVPNNVPEILFRASPKWQPIFKSRVIDYSITPLLERNSQLDIEKALIKLRENNIQTFIKKNDLPDHSPRLIVFLAAANRYKFWNEISEQTGLTVSEIQELHQEAISSKFINEKYILTDFGKQQLDFMRTKHGALAKQLDNNVPIYYVPKQLRALNGV</sequence>
<dbReference type="Pfam" id="PF24390">
    <property type="entry name" value="PRTase-CE"/>
    <property type="match status" value="1"/>
</dbReference>